<keyword evidence="4 6" id="KW-1133">Transmembrane helix</keyword>
<evidence type="ECO:0000256" key="4">
    <source>
        <dbReference type="ARBA" id="ARBA00022989"/>
    </source>
</evidence>
<dbReference type="InterPro" id="IPR030191">
    <property type="entry name" value="CodB"/>
</dbReference>
<feature type="transmembrane region" description="Helical" evidence="6">
    <location>
        <begin position="389"/>
        <end position="407"/>
    </location>
</feature>
<evidence type="ECO:0000256" key="6">
    <source>
        <dbReference type="SAM" id="Phobius"/>
    </source>
</evidence>
<comment type="similarity">
    <text evidence="2">Belongs to the purine-cytosine permease (2.A.39) family.</text>
</comment>
<feature type="transmembrane region" description="Helical" evidence="6">
    <location>
        <begin position="301"/>
        <end position="320"/>
    </location>
</feature>
<accession>A0A069PGX0</accession>
<feature type="transmembrane region" description="Helical" evidence="6">
    <location>
        <begin position="24"/>
        <end position="44"/>
    </location>
</feature>
<feature type="transmembrane region" description="Helical" evidence="6">
    <location>
        <begin position="162"/>
        <end position="180"/>
    </location>
</feature>
<feature type="transmembrane region" description="Helical" evidence="6">
    <location>
        <begin position="195"/>
        <end position="216"/>
    </location>
</feature>
<feature type="transmembrane region" description="Helical" evidence="6">
    <location>
        <begin position="131"/>
        <end position="150"/>
    </location>
</feature>
<dbReference type="RefSeq" id="WP_035938364.1">
    <property type="nucleotide sequence ID" value="NZ_CADFFX010000044.1"/>
</dbReference>
<keyword evidence="3 6" id="KW-0812">Transmembrane</keyword>
<dbReference type="PANTHER" id="PTHR30569">
    <property type="entry name" value="CYTOSINE TRANSPORTER CODB"/>
    <property type="match status" value="1"/>
</dbReference>
<dbReference type="Gene3D" id="1.10.4160.10">
    <property type="entry name" value="Hydantoin permease"/>
    <property type="match status" value="1"/>
</dbReference>
<evidence type="ECO:0000256" key="5">
    <source>
        <dbReference type="ARBA" id="ARBA00023136"/>
    </source>
</evidence>
<comment type="caution">
    <text evidence="7">The sequence shown here is derived from an EMBL/GenBank/DDBJ whole genome shotgun (WGS) entry which is preliminary data.</text>
</comment>
<evidence type="ECO:0000313" key="7">
    <source>
        <dbReference type="EMBL" id="KDR39114.1"/>
    </source>
</evidence>
<keyword evidence="8" id="KW-1185">Reference proteome</keyword>
<evidence type="ECO:0000256" key="2">
    <source>
        <dbReference type="ARBA" id="ARBA00008974"/>
    </source>
</evidence>
<dbReference type="STRING" id="60547.GCA_000751215_05782"/>
<dbReference type="InterPro" id="IPR001248">
    <property type="entry name" value="Pur-cyt_permease"/>
</dbReference>
<comment type="subcellular location">
    <subcellularLocation>
        <location evidence="1">Membrane</location>
        <topology evidence="1">Multi-pass membrane protein</topology>
    </subcellularLocation>
</comment>
<feature type="transmembrane region" description="Helical" evidence="6">
    <location>
        <begin position="267"/>
        <end position="289"/>
    </location>
</feature>
<dbReference type="GO" id="GO:0015209">
    <property type="term" value="F:cytosine transmembrane transporter activity"/>
    <property type="evidence" value="ECO:0007669"/>
    <property type="project" value="InterPro"/>
</dbReference>
<feature type="transmembrane region" description="Helical" evidence="6">
    <location>
        <begin position="99"/>
        <end position="125"/>
    </location>
</feature>
<feature type="transmembrane region" description="Helical" evidence="6">
    <location>
        <begin position="326"/>
        <end position="351"/>
    </location>
</feature>
<gene>
    <name evidence="7" type="ORF">BG61_34830</name>
</gene>
<keyword evidence="5 6" id="KW-0472">Membrane</keyword>
<dbReference type="Proteomes" id="UP000027466">
    <property type="component" value="Unassembled WGS sequence"/>
</dbReference>
<evidence type="ECO:0000256" key="1">
    <source>
        <dbReference type="ARBA" id="ARBA00004141"/>
    </source>
</evidence>
<feature type="transmembrane region" description="Helical" evidence="6">
    <location>
        <begin position="56"/>
        <end position="78"/>
    </location>
</feature>
<sequence length="430" mass="44261">MNIRSESNDSAAVQPIPLSRRRGLVFPAFAWLGFTSAFASIVIGSLLQSKLGTLDALAAAILGNWILFVYSAAIGFAAGRWGLSSQLTLAAVFGRWGALVPGILLGSLVTGWFAFHVVLTATILLNALHFSGAPAIVISVIGVAFAAPVIARLSHGFNMTAIAFPAMILFGGTVIAHYLMPKWTVLLDGSIGGTLPFGTGVCIAFGIFVVSGTMTGDIVRYCRTGNEAVLATAFAFLLSNLPFLILGVLIAAAGIKVGDLFAGNDALSFFLLALVVVSNWTTCDACISNASVTLKSAFPKLSWIIASAAAALLGILMAVMDAVGDVFGWALFLSAIVPPIGGVIVADYYVLRVRVGFSRFRAAPVNVAGLAAIAAGVGAAFLARQIVPGMIAPLIGAPLAGSVYLVLARLAPSRLGTDLGAAPHGTEALD</sequence>
<evidence type="ECO:0000256" key="3">
    <source>
        <dbReference type="ARBA" id="ARBA00022692"/>
    </source>
</evidence>
<proteinExistence type="inferred from homology"/>
<organism evidence="7 8">
    <name type="scientific">Caballeronia glathei</name>
    <dbReference type="NCBI Taxonomy" id="60547"/>
    <lineage>
        <taxon>Bacteria</taxon>
        <taxon>Pseudomonadati</taxon>
        <taxon>Pseudomonadota</taxon>
        <taxon>Betaproteobacteria</taxon>
        <taxon>Burkholderiales</taxon>
        <taxon>Burkholderiaceae</taxon>
        <taxon>Caballeronia</taxon>
    </lineage>
</organism>
<name>A0A069PGX0_9BURK</name>
<evidence type="ECO:0000313" key="8">
    <source>
        <dbReference type="Proteomes" id="UP000027466"/>
    </source>
</evidence>
<dbReference type="Pfam" id="PF02133">
    <property type="entry name" value="Transp_cyt_pur"/>
    <property type="match status" value="1"/>
</dbReference>
<dbReference type="AlphaFoldDB" id="A0A069PGX0"/>
<feature type="transmembrane region" description="Helical" evidence="6">
    <location>
        <begin position="228"/>
        <end position="255"/>
    </location>
</feature>
<dbReference type="GO" id="GO:0005886">
    <property type="term" value="C:plasma membrane"/>
    <property type="evidence" value="ECO:0007669"/>
    <property type="project" value="TreeGrafter"/>
</dbReference>
<protein>
    <submittedName>
        <fullName evidence="7">Cytosine permease</fullName>
    </submittedName>
</protein>
<dbReference type="EMBL" id="JFHC01000066">
    <property type="protein sequence ID" value="KDR39114.1"/>
    <property type="molecule type" value="Genomic_DNA"/>
</dbReference>
<feature type="transmembrane region" description="Helical" evidence="6">
    <location>
        <begin position="363"/>
        <end position="383"/>
    </location>
</feature>
<reference evidence="7 8" key="1">
    <citation type="submission" date="2014-03" db="EMBL/GenBank/DDBJ databases">
        <title>Draft Genome Sequences of Four Burkholderia Strains.</title>
        <authorList>
            <person name="Liu X.Y."/>
            <person name="Li C.X."/>
            <person name="Xu J.H."/>
        </authorList>
    </citation>
    <scope>NUCLEOTIDE SEQUENCE [LARGE SCALE GENOMIC DNA]</scope>
    <source>
        <strain evidence="7 8">DSM 50014</strain>
    </source>
</reference>
<dbReference type="PANTHER" id="PTHR30569:SF0">
    <property type="entry name" value="CYTOSINE PERMEASE"/>
    <property type="match status" value="1"/>
</dbReference>